<comment type="catalytic activity">
    <reaction evidence="1">
        <text>1-(5-phospho-beta-D-ribosyl)-5'-AMP + H2O = 1-(5-phospho-beta-D-ribosyl)-5-[(5-phospho-beta-D-ribosylamino)methylideneamino]imidazole-4-carboxamide</text>
        <dbReference type="Rhea" id="RHEA:20049"/>
        <dbReference type="ChEBI" id="CHEBI:15377"/>
        <dbReference type="ChEBI" id="CHEBI:58435"/>
        <dbReference type="ChEBI" id="CHEBI:59457"/>
        <dbReference type="EC" id="3.5.4.19"/>
    </reaction>
</comment>
<dbReference type="Gene3D" id="3.10.20.810">
    <property type="entry name" value="Phosphoribosyl-AMP cyclohydrolase"/>
    <property type="match status" value="1"/>
</dbReference>
<evidence type="ECO:0000256" key="7">
    <source>
        <dbReference type="ARBA" id="ARBA00012414"/>
    </source>
</evidence>
<dbReference type="EC" id="3.6.1.31" evidence="7"/>
<dbReference type="GO" id="GO:0000105">
    <property type="term" value="P:L-histidine biosynthetic process"/>
    <property type="evidence" value="ECO:0007669"/>
    <property type="project" value="UniProtKB-UniPathway"/>
</dbReference>
<dbReference type="InterPro" id="IPR002496">
    <property type="entry name" value="PRib_AMP_CycHydrolase_dom"/>
</dbReference>
<comment type="pathway">
    <text evidence="4">Amino-acid biosynthesis; L-histidine biosynthesis; L-histidine from 5-phospho-alpha-D-ribose 1-diphosphate: step 2/9.</text>
</comment>
<evidence type="ECO:0000256" key="9">
    <source>
        <dbReference type="ARBA" id="ARBA00017720"/>
    </source>
</evidence>
<name>A0A7X8SQJ3_9BACT</name>
<protein>
    <recommendedName>
        <fullName evidence="9">Histidine biosynthesis bifunctional protein HisIE</fullName>
        <ecNumber evidence="8">3.5.4.19</ecNumber>
        <ecNumber evidence="7">3.6.1.31</ecNumber>
    </recommendedName>
</protein>
<sequence>MQDSSKIALEEKLIPQLQFEKRGGLLPVIVQEYDSGQILMLGYANEEAFNYTLKSKKATFWSTSRNELWTKGETSGNYLQMKNIMVDCDQDAIIYQVELMGSGVCHTFDQQGENRKACFYRSYDIDEKKLKFIEGME</sequence>
<comment type="similarity">
    <text evidence="5">In the C-terminal section; belongs to the PRA-PH family.</text>
</comment>
<keyword evidence="11 14" id="KW-0378">Hydrolase</keyword>
<evidence type="ECO:0000256" key="12">
    <source>
        <dbReference type="ARBA" id="ARBA00023102"/>
    </source>
</evidence>
<comment type="similarity">
    <text evidence="6">In the N-terminal section; belongs to the PRA-CH family.</text>
</comment>
<dbReference type="AlphaFoldDB" id="A0A7X8SQJ3"/>
<dbReference type="InterPro" id="IPR038019">
    <property type="entry name" value="PRib_AMP_CycHydrolase_sf"/>
</dbReference>
<evidence type="ECO:0000256" key="5">
    <source>
        <dbReference type="ARBA" id="ARBA00007731"/>
    </source>
</evidence>
<dbReference type="NCBIfam" id="NF000768">
    <property type="entry name" value="PRK00051.1"/>
    <property type="match status" value="1"/>
</dbReference>
<keyword evidence="15" id="KW-1185">Reference proteome</keyword>
<proteinExistence type="inferred from homology"/>
<dbReference type="FunFam" id="3.10.20.810:FF:000001">
    <property type="entry name" value="Histidine biosynthesis bifunctional protein HisIE"/>
    <property type="match status" value="1"/>
</dbReference>
<evidence type="ECO:0000256" key="10">
    <source>
        <dbReference type="ARBA" id="ARBA00022605"/>
    </source>
</evidence>
<dbReference type="Proteomes" id="UP000585050">
    <property type="component" value="Unassembled WGS sequence"/>
</dbReference>
<dbReference type="GO" id="GO:0004636">
    <property type="term" value="F:phosphoribosyl-ATP diphosphatase activity"/>
    <property type="evidence" value="ECO:0007669"/>
    <property type="project" value="UniProtKB-EC"/>
</dbReference>
<evidence type="ECO:0000256" key="11">
    <source>
        <dbReference type="ARBA" id="ARBA00022801"/>
    </source>
</evidence>
<dbReference type="SUPFAM" id="SSF141734">
    <property type="entry name" value="HisI-like"/>
    <property type="match status" value="1"/>
</dbReference>
<dbReference type="RefSeq" id="WP_168885172.1">
    <property type="nucleotide sequence ID" value="NZ_JABAIL010000012.1"/>
</dbReference>
<comment type="caution">
    <text evidence="14">The sequence shown here is derived from an EMBL/GenBank/DDBJ whole genome shotgun (WGS) entry which is preliminary data.</text>
</comment>
<keyword evidence="10" id="KW-0028">Amino-acid biosynthesis</keyword>
<dbReference type="UniPathway" id="UPA00031">
    <property type="reaction ID" value="UER00008"/>
</dbReference>
<gene>
    <name evidence="14" type="primary">hisI</name>
    <name evidence="14" type="ORF">HGP29_24885</name>
</gene>
<dbReference type="EC" id="3.5.4.19" evidence="8"/>
<dbReference type="PANTHER" id="PTHR42945:SF1">
    <property type="entry name" value="HISTIDINE BIOSYNTHESIS BIFUNCTIONAL PROTEIN HIS7"/>
    <property type="match status" value="1"/>
</dbReference>
<evidence type="ECO:0000256" key="4">
    <source>
        <dbReference type="ARBA" id="ARBA00005204"/>
    </source>
</evidence>
<feature type="domain" description="Phosphoribosyl-AMP cyclohydrolase" evidence="13">
    <location>
        <begin position="40"/>
        <end position="120"/>
    </location>
</feature>
<evidence type="ECO:0000256" key="3">
    <source>
        <dbReference type="ARBA" id="ARBA00005169"/>
    </source>
</evidence>
<evidence type="ECO:0000313" key="15">
    <source>
        <dbReference type="Proteomes" id="UP000585050"/>
    </source>
</evidence>
<evidence type="ECO:0000256" key="6">
    <source>
        <dbReference type="ARBA" id="ARBA00008299"/>
    </source>
</evidence>
<accession>A0A7X8SQJ3</accession>
<dbReference type="Pfam" id="PF01502">
    <property type="entry name" value="PRA-CH"/>
    <property type="match status" value="1"/>
</dbReference>
<comment type="pathway">
    <text evidence="3">Amino-acid biosynthesis; L-histidine biosynthesis; L-histidine from 5-phospho-alpha-D-ribose 1-diphosphate: step 3/9.</text>
</comment>
<evidence type="ECO:0000256" key="8">
    <source>
        <dbReference type="ARBA" id="ARBA00012721"/>
    </source>
</evidence>
<evidence type="ECO:0000313" key="14">
    <source>
        <dbReference type="EMBL" id="NLR94464.1"/>
    </source>
</evidence>
<evidence type="ECO:0000256" key="2">
    <source>
        <dbReference type="ARBA" id="ARBA00001460"/>
    </source>
</evidence>
<dbReference type="GO" id="GO:0004635">
    <property type="term" value="F:phosphoribosyl-AMP cyclohydrolase activity"/>
    <property type="evidence" value="ECO:0007669"/>
    <property type="project" value="UniProtKB-EC"/>
</dbReference>
<dbReference type="PANTHER" id="PTHR42945">
    <property type="entry name" value="HISTIDINE BIOSYNTHESIS BIFUNCTIONAL PROTEIN"/>
    <property type="match status" value="1"/>
</dbReference>
<comment type="catalytic activity">
    <reaction evidence="2">
        <text>1-(5-phospho-beta-D-ribosyl)-ATP + H2O = 1-(5-phospho-beta-D-ribosyl)-5'-AMP + diphosphate + H(+)</text>
        <dbReference type="Rhea" id="RHEA:22828"/>
        <dbReference type="ChEBI" id="CHEBI:15377"/>
        <dbReference type="ChEBI" id="CHEBI:15378"/>
        <dbReference type="ChEBI" id="CHEBI:33019"/>
        <dbReference type="ChEBI" id="CHEBI:59457"/>
        <dbReference type="ChEBI" id="CHEBI:73183"/>
        <dbReference type="EC" id="3.6.1.31"/>
    </reaction>
</comment>
<keyword evidence="12" id="KW-0368">Histidine biosynthesis</keyword>
<evidence type="ECO:0000259" key="13">
    <source>
        <dbReference type="Pfam" id="PF01502"/>
    </source>
</evidence>
<dbReference type="EMBL" id="JABAIL010000012">
    <property type="protein sequence ID" value="NLR94464.1"/>
    <property type="molecule type" value="Genomic_DNA"/>
</dbReference>
<organism evidence="14 15">
    <name type="scientific">Flammeovirga agarivorans</name>
    <dbReference type="NCBI Taxonomy" id="2726742"/>
    <lineage>
        <taxon>Bacteria</taxon>
        <taxon>Pseudomonadati</taxon>
        <taxon>Bacteroidota</taxon>
        <taxon>Cytophagia</taxon>
        <taxon>Cytophagales</taxon>
        <taxon>Flammeovirgaceae</taxon>
        <taxon>Flammeovirga</taxon>
    </lineage>
</organism>
<evidence type="ECO:0000256" key="1">
    <source>
        <dbReference type="ARBA" id="ARBA00000024"/>
    </source>
</evidence>
<reference evidence="14 15" key="1">
    <citation type="submission" date="2020-04" db="EMBL/GenBank/DDBJ databases">
        <title>Flammeovirga sp. SR4, a novel species isolated from seawater.</title>
        <authorList>
            <person name="Wang X."/>
        </authorList>
    </citation>
    <scope>NUCLEOTIDE SEQUENCE [LARGE SCALE GENOMIC DNA]</scope>
    <source>
        <strain evidence="14 15">SR4</strain>
    </source>
</reference>